<evidence type="ECO:0000256" key="1">
    <source>
        <dbReference type="SAM" id="MobiDB-lite"/>
    </source>
</evidence>
<feature type="compositionally biased region" description="Low complexity" evidence="1">
    <location>
        <begin position="1071"/>
        <end position="1083"/>
    </location>
</feature>
<feature type="transmembrane region" description="Helical" evidence="2">
    <location>
        <begin position="21"/>
        <end position="43"/>
    </location>
</feature>
<feature type="compositionally biased region" description="Basic and acidic residues" evidence="1">
    <location>
        <begin position="1041"/>
        <end position="1060"/>
    </location>
</feature>
<feature type="compositionally biased region" description="Basic and acidic residues" evidence="1">
    <location>
        <begin position="721"/>
        <end position="734"/>
    </location>
</feature>
<dbReference type="Proteomes" id="UP001324380">
    <property type="component" value="Chromosome"/>
</dbReference>
<gene>
    <name evidence="3" type="ORF">SNE25_02095</name>
</gene>
<keyword evidence="2" id="KW-0472">Membrane</keyword>
<keyword evidence="4" id="KW-1185">Reference proteome</keyword>
<feature type="compositionally biased region" description="Low complexity" evidence="1">
    <location>
        <begin position="918"/>
        <end position="966"/>
    </location>
</feature>
<feature type="region of interest" description="Disordered" evidence="1">
    <location>
        <begin position="678"/>
        <end position="699"/>
    </location>
</feature>
<feature type="compositionally biased region" description="Low complexity" evidence="1">
    <location>
        <begin position="756"/>
        <end position="779"/>
    </location>
</feature>
<protein>
    <submittedName>
        <fullName evidence="3">DUF4175 family protein</fullName>
    </submittedName>
</protein>
<feature type="transmembrane region" description="Helical" evidence="2">
    <location>
        <begin position="55"/>
        <end position="78"/>
    </location>
</feature>
<keyword evidence="2" id="KW-1133">Transmembrane helix</keyword>
<evidence type="ECO:0000256" key="2">
    <source>
        <dbReference type="SAM" id="Phobius"/>
    </source>
</evidence>
<dbReference type="EMBL" id="CP139558">
    <property type="protein sequence ID" value="WPU94313.1"/>
    <property type="molecule type" value="Genomic_DNA"/>
</dbReference>
<feature type="compositionally biased region" description="Polar residues" evidence="1">
    <location>
        <begin position="735"/>
        <end position="746"/>
    </location>
</feature>
<keyword evidence="2" id="KW-0812">Transmembrane</keyword>
<accession>A0ABZ0TQ47</accession>
<feature type="region of interest" description="Disordered" evidence="1">
    <location>
        <begin position="918"/>
        <end position="979"/>
    </location>
</feature>
<organism evidence="3 4">
    <name type="scientific">Mucilaginibacter sabulilitoris</name>
    <dbReference type="NCBI Taxonomy" id="1173583"/>
    <lineage>
        <taxon>Bacteria</taxon>
        <taxon>Pseudomonadati</taxon>
        <taxon>Bacteroidota</taxon>
        <taxon>Sphingobacteriia</taxon>
        <taxon>Sphingobacteriales</taxon>
        <taxon>Sphingobacteriaceae</taxon>
        <taxon>Mucilaginibacter</taxon>
    </lineage>
</organism>
<reference evidence="3 4" key="1">
    <citation type="submission" date="2023-11" db="EMBL/GenBank/DDBJ databases">
        <title>Analysis of the Genomes of Mucilaginibacter gossypii cycad 4 and M. sabulilitoris SNA2: microbes with the potential for plant growth promotion.</title>
        <authorList>
            <person name="Hirsch A.M."/>
            <person name="Humm E."/>
            <person name="Rubbi M."/>
            <person name="Del Vecchio G."/>
            <person name="Ha S.M."/>
            <person name="Pellegrini M."/>
            <person name="Gunsalus R.P."/>
        </authorList>
    </citation>
    <scope>NUCLEOTIDE SEQUENCE [LARGE SCALE GENOMIC DNA]</scope>
    <source>
        <strain evidence="3 4">SNA2</strain>
    </source>
</reference>
<dbReference type="RefSeq" id="WP_321563436.1">
    <property type="nucleotide sequence ID" value="NZ_CP139558.1"/>
</dbReference>
<sequence>MNSSENYDVLIGKINIFIRKYYFNNFLRGLIFLGAGLFTAYVIITLSEYFGNFNIAFRTILFYFFILLNIGLACWLILPPLLSWLKLGHSLTHDEAAEIIGKHFHDVNDKLLNTLQLKKLAAGDEKHRALIEASIDQKIEALKPVSFPSAINIRENSKYLKWILAPVAVIIVLAFAAPSVLTESTKRIIRHNEYFAPIAPFRFTILNKKLSVVQGDDLKLDLKLDGDKLPADVYIETANNTFKLDKENISRFHYQFSNLQQNTRFRLLGNGFSSVQYEIKVNQKPALLHFDVELSYPAYLHKKEETLTNAGDLVIPQGTRVKWQLHTQHATGLQFYMNGIAQPAKLSGTDLFEHTETIYKNAVYKLSPLNPLVNHSDSAAYHINVITDEPPAITVEEKSDSVSMNALYFNGKIQDDHGFSSLNFHYSVQNTGNNKQQKTFIKRVDAAMDQIQSDFFYFWDLKDLGINPGARVTYFFEVADNDGVNGPKKARSPERTLNVPDTKAINEQLNTGTQAIKQKMQSAIKLAGQVEHDSQKLNQLLLNKNTLSFDEKKQVEDLLQKRRDLEDLVKEIKDDNKKNLYNRQENQQQNQELLAKQKQIEDLFNNVLDQKTKELLQNLQKLLDEQQKDDTRDELSKMQMDNKSLKKELDRMLELYKKLEFEQKLNQSVDQLNKLADKQQQLSDKTGQQNSDQKALQQEQDNLKKDFQDIKKGLEDLQKTNEQAEHKSDFENPQKETQSIDQQMDQSAGELQKNNKSGAAKSQKQAAKQMQQLASKLQQNNEEGESKENAIDAQQLRELLKSLVNSSFNQEKVMQTLKNTNPTDPAYVTLSQDQKNIKDNLKTAEDSLYSLSRRIPQIQSTVNQEIGNINNHIDQALDNLGDRRTAEANRHQQYAMTAMNNLALMLSEALEQLQKMMNKGKPGKGKQQSVSQLAKMQQQLNQNMQKAREQMQQQGNQGKSQQGEKGNMSEQLAKMARQQQMIRQALEQINREENKDGKGGLGNLDKISKEMEQTEHDLVNRKITDEALKRQQQIQSRLLEAEKAEQEREQDQKRESHAGKDIPPGYIKALQGYQQQQNKQTEQIKTVSPALNLYYKQKIKSYFDQLNAK</sequence>
<feature type="transmembrane region" description="Helical" evidence="2">
    <location>
        <begin position="162"/>
        <end position="181"/>
    </location>
</feature>
<name>A0ABZ0TQ47_9SPHI</name>
<feature type="region of interest" description="Disordered" evidence="1">
    <location>
        <begin position="1041"/>
        <end position="1083"/>
    </location>
</feature>
<proteinExistence type="predicted"/>
<evidence type="ECO:0000313" key="4">
    <source>
        <dbReference type="Proteomes" id="UP001324380"/>
    </source>
</evidence>
<feature type="region of interest" description="Disordered" evidence="1">
    <location>
        <begin position="721"/>
        <end position="789"/>
    </location>
</feature>
<evidence type="ECO:0000313" key="3">
    <source>
        <dbReference type="EMBL" id="WPU94313.1"/>
    </source>
</evidence>